<protein>
    <submittedName>
        <fullName evidence="3">Uncharacterized protein</fullName>
    </submittedName>
</protein>
<proteinExistence type="predicted"/>
<comment type="caution">
    <text evidence="3">The sequence shown here is derived from an EMBL/GenBank/DDBJ whole genome shotgun (WGS) entry which is preliminary data.</text>
</comment>
<dbReference type="AlphaFoldDB" id="A0A218VY51"/>
<feature type="chain" id="PRO_5012713540" evidence="2">
    <location>
        <begin position="28"/>
        <end position="181"/>
    </location>
</feature>
<name>A0A218VY51_PUNGR</name>
<feature type="region of interest" description="Disordered" evidence="1">
    <location>
        <begin position="33"/>
        <end position="55"/>
    </location>
</feature>
<evidence type="ECO:0000256" key="1">
    <source>
        <dbReference type="SAM" id="MobiDB-lite"/>
    </source>
</evidence>
<sequence length="181" mass="20317">MTATAPPPLSFLPFFFFFFTAVSPASATLRPPGMCPAGKGGTPKKKMNDGYGDGEDDDNWELPEVDIDIPYCSKLREAWLDQGDEYCLRAGEVFGEGIIYFSHVLSQEIRCYHLEAPMAYYVYWMWQERNSIVFKKVAASVSSLVKKFVYSISEKVLVLPKVKFKIASSSLAVKLGMRAID</sequence>
<evidence type="ECO:0000313" key="3">
    <source>
        <dbReference type="EMBL" id="OWM65474.1"/>
    </source>
</evidence>
<dbReference type="Proteomes" id="UP000197138">
    <property type="component" value="Unassembled WGS sequence"/>
</dbReference>
<keyword evidence="2" id="KW-0732">Signal</keyword>
<evidence type="ECO:0000313" key="4">
    <source>
        <dbReference type="Proteomes" id="UP000197138"/>
    </source>
</evidence>
<gene>
    <name evidence="3" type="ORF">CDL15_Pgr009064</name>
</gene>
<organism evidence="3 4">
    <name type="scientific">Punica granatum</name>
    <name type="common">Pomegranate</name>
    <dbReference type="NCBI Taxonomy" id="22663"/>
    <lineage>
        <taxon>Eukaryota</taxon>
        <taxon>Viridiplantae</taxon>
        <taxon>Streptophyta</taxon>
        <taxon>Embryophyta</taxon>
        <taxon>Tracheophyta</taxon>
        <taxon>Spermatophyta</taxon>
        <taxon>Magnoliopsida</taxon>
        <taxon>eudicotyledons</taxon>
        <taxon>Gunneridae</taxon>
        <taxon>Pentapetalae</taxon>
        <taxon>rosids</taxon>
        <taxon>malvids</taxon>
        <taxon>Myrtales</taxon>
        <taxon>Lythraceae</taxon>
        <taxon>Punica</taxon>
    </lineage>
</organism>
<reference evidence="4" key="1">
    <citation type="journal article" date="2017" name="Plant J.">
        <title>The pomegranate (Punica granatum L.) genome and the genomics of punicalagin biosynthesis.</title>
        <authorList>
            <person name="Qin G."/>
            <person name="Xu C."/>
            <person name="Ming R."/>
            <person name="Tang H."/>
            <person name="Guyot R."/>
            <person name="Kramer E.M."/>
            <person name="Hu Y."/>
            <person name="Yi X."/>
            <person name="Qi Y."/>
            <person name="Xu X."/>
            <person name="Gao Z."/>
            <person name="Pan H."/>
            <person name="Jian J."/>
            <person name="Tian Y."/>
            <person name="Yue Z."/>
            <person name="Xu Y."/>
        </authorList>
    </citation>
    <scope>NUCLEOTIDE SEQUENCE [LARGE SCALE GENOMIC DNA]</scope>
    <source>
        <strain evidence="4">cv. Dabenzi</strain>
    </source>
</reference>
<evidence type="ECO:0000256" key="2">
    <source>
        <dbReference type="SAM" id="SignalP"/>
    </source>
</evidence>
<accession>A0A218VY51</accession>
<dbReference type="EMBL" id="MTKT01005615">
    <property type="protein sequence ID" value="OWM65474.1"/>
    <property type="molecule type" value="Genomic_DNA"/>
</dbReference>
<feature type="signal peptide" evidence="2">
    <location>
        <begin position="1"/>
        <end position="27"/>
    </location>
</feature>